<dbReference type="Pfam" id="PF11951">
    <property type="entry name" value="Fungal_trans_2"/>
    <property type="match status" value="1"/>
</dbReference>
<keyword evidence="3" id="KW-1185">Reference proteome</keyword>
<accession>A0A8H5WB78</accession>
<evidence type="ECO:0000313" key="2">
    <source>
        <dbReference type="EMBL" id="KAF5656042.1"/>
    </source>
</evidence>
<proteinExistence type="predicted"/>
<reference evidence="2 3" key="2">
    <citation type="submission" date="2020-05" db="EMBL/GenBank/DDBJ databases">
        <title>Identification and distribution of gene clusters putatively required for synthesis of sphingolipid metabolism inhibitors in phylogenetically diverse species of the filamentous fungus Fusarium.</title>
        <authorList>
            <person name="Kim H.-S."/>
            <person name="Busman M."/>
            <person name="Brown D.W."/>
            <person name="Divon H."/>
            <person name="Uhlig S."/>
            <person name="Proctor R.H."/>
        </authorList>
    </citation>
    <scope>NUCLEOTIDE SEQUENCE [LARGE SCALE GENOMIC DNA]</scope>
    <source>
        <strain evidence="2 3">NRRL 25331</strain>
    </source>
</reference>
<dbReference type="Proteomes" id="UP000572754">
    <property type="component" value="Unassembled WGS sequence"/>
</dbReference>
<organism evidence="2 3">
    <name type="scientific">Fusarium circinatum</name>
    <name type="common">Pitch canker fungus</name>
    <name type="synonym">Gibberella circinata</name>
    <dbReference type="NCBI Taxonomy" id="48490"/>
    <lineage>
        <taxon>Eukaryota</taxon>
        <taxon>Fungi</taxon>
        <taxon>Dikarya</taxon>
        <taxon>Ascomycota</taxon>
        <taxon>Pezizomycotina</taxon>
        <taxon>Sordariomycetes</taxon>
        <taxon>Hypocreomycetidae</taxon>
        <taxon>Hypocreales</taxon>
        <taxon>Nectriaceae</taxon>
        <taxon>Fusarium</taxon>
        <taxon>Fusarium fujikuroi species complex</taxon>
    </lineage>
</organism>
<dbReference type="EMBL" id="JAAQPE010000785">
    <property type="protein sequence ID" value="KAF5656042.1"/>
    <property type="molecule type" value="Genomic_DNA"/>
</dbReference>
<gene>
    <name evidence="2" type="ORF">FCIRC_13787</name>
</gene>
<evidence type="ECO:0000313" key="3">
    <source>
        <dbReference type="Proteomes" id="UP000572754"/>
    </source>
</evidence>
<comment type="caution">
    <text evidence="2">The sequence shown here is derived from an EMBL/GenBank/DDBJ whole genome shotgun (WGS) entry which is preliminary data.</text>
</comment>
<dbReference type="AlphaFoldDB" id="A0A8H5WB78"/>
<dbReference type="InterPro" id="IPR021858">
    <property type="entry name" value="Fun_TF"/>
</dbReference>
<keyword evidence="1" id="KW-0539">Nucleus</keyword>
<sequence length="459" mass="51100">MQVMSAVCLVDTMPHLRQTLPSLREQSTLAITQGISRVRNLGLGPVTADLVFAVLAMGTSSHWITPGNSDYLWLESARELLFMWSVGISAADSLLHAYFCQALAYWEMLLALVGRGSNPSIIEKKRHKYQDKIRQAMFPEDGAFGTTSHLHSSTSLSFKPLGTLPNSWCGISNEVIETFGQILALCRSACDYNQDQRTVCLEIASKALCDIAIARELEKELLSMDFDALVLLDEQQGFQVHTRDENTPVSHLLETAEVYRKAGLLQLYLTFDDLAVNASGGQNGFANGCNDAKDEMSRETFLTDLTLQLLATLERIPAESGSKFIHPMLYISAAAGLKFQRYPDPQCPRTPEEVNNDPSDIFTSQLEWDLLDITSVVCLRGSSDTISVFIPQSVFKVAEARRLVLSRLDTIRQALPYKASDSFLRLVKTIWSEYDGAQSDTSAKHWLEMSRQIGLDMPL</sequence>
<name>A0A8H5WB78_FUSCI</name>
<evidence type="ECO:0000256" key="1">
    <source>
        <dbReference type="ARBA" id="ARBA00023242"/>
    </source>
</evidence>
<protein>
    <submittedName>
        <fullName evidence="2">C6 zinc finger domain-containing protein</fullName>
    </submittedName>
</protein>
<reference evidence="3" key="1">
    <citation type="journal article" date="2020" name="BMC Genomics">
        <title>Correction to: Identification and distribution of gene clusters required for synthesis of sphingolipid metabolism inhibitors in diverse species of the filamentous fungus Fusarium.</title>
        <authorList>
            <person name="Kim H.S."/>
            <person name="Lohmar J.M."/>
            <person name="Busman M."/>
            <person name="Brown D.W."/>
            <person name="Naumann T.A."/>
            <person name="Divon H.H."/>
            <person name="Lysoe E."/>
            <person name="Uhlig S."/>
            <person name="Proctor R.H."/>
        </authorList>
    </citation>
    <scope>NUCLEOTIDE SEQUENCE [LARGE SCALE GENOMIC DNA]</scope>
    <source>
        <strain evidence="3">NRRL 25331</strain>
    </source>
</reference>